<feature type="region of interest" description="Disordered" evidence="1">
    <location>
        <begin position="1"/>
        <end position="152"/>
    </location>
</feature>
<protein>
    <submittedName>
        <fullName evidence="2">Uncharacterized protein</fullName>
    </submittedName>
</protein>
<gene>
    <name evidence="2" type="ORF">CCMP2556_LOCUS38283</name>
</gene>
<feature type="compositionally biased region" description="Basic and acidic residues" evidence="1">
    <location>
        <begin position="70"/>
        <end position="79"/>
    </location>
</feature>
<accession>A0ABP0PNU2</accession>
<comment type="caution">
    <text evidence="2">The sequence shown here is derived from an EMBL/GenBank/DDBJ whole genome shotgun (WGS) entry which is preliminary data.</text>
</comment>
<dbReference type="EMBL" id="CAXAMN010023450">
    <property type="protein sequence ID" value="CAK9077680.1"/>
    <property type="molecule type" value="Genomic_DNA"/>
</dbReference>
<reference evidence="2 3" key="1">
    <citation type="submission" date="2024-02" db="EMBL/GenBank/DDBJ databases">
        <authorList>
            <person name="Chen Y."/>
            <person name="Shah S."/>
            <person name="Dougan E. K."/>
            <person name="Thang M."/>
            <person name="Chan C."/>
        </authorList>
    </citation>
    <scope>NUCLEOTIDE SEQUENCE [LARGE SCALE GENOMIC DNA]</scope>
</reference>
<keyword evidence="3" id="KW-1185">Reference proteome</keyword>
<feature type="compositionally biased region" description="Basic residues" evidence="1">
    <location>
        <begin position="269"/>
        <end position="279"/>
    </location>
</feature>
<proteinExistence type="predicted"/>
<dbReference type="Proteomes" id="UP001642484">
    <property type="component" value="Unassembled WGS sequence"/>
</dbReference>
<name>A0ABP0PNU2_9DINO</name>
<evidence type="ECO:0000313" key="3">
    <source>
        <dbReference type="Proteomes" id="UP001642484"/>
    </source>
</evidence>
<evidence type="ECO:0000313" key="2">
    <source>
        <dbReference type="EMBL" id="CAK9077680.1"/>
    </source>
</evidence>
<evidence type="ECO:0000256" key="1">
    <source>
        <dbReference type="SAM" id="MobiDB-lite"/>
    </source>
</evidence>
<organism evidence="2 3">
    <name type="scientific">Durusdinium trenchii</name>
    <dbReference type="NCBI Taxonomy" id="1381693"/>
    <lineage>
        <taxon>Eukaryota</taxon>
        <taxon>Sar</taxon>
        <taxon>Alveolata</taxon>
        <taxon>Dinophyceae</taxon>
        <taxon>Suessiales</taxon>
        <taxon>Symbiodiniaceae</taxon>
        <taxon>Durusdinium</taxon>
    </lineage>
</organism>
<feature type="region of interest" description="Disordered" evidence="1">
    <location>
        <begin position="174"/>
        <end position="312"/>
    </location>
</feature>
<sequence length="312" mass="34233">MGSESPRVRVLTHFSEHGTAPRWVLGPAPSWSPRKTGQRFAGEQETSPGPGRYSPSKSKGLQPSWGFGSGDREWNHLPHDYWPQTAGASPDLYSKQAPVKQRPRSFGRAVRQFKFEIPDTPGPGKVTLDIDVEHPRYPAPPGHAKEPNRVHRVVRWTKPPRYSLGGKNEFFWATYATPPSGGRMAQSSHDVAETPGPSDYTVRRPAPPPVDPAASPRPATRDALGGSSARPWQASSAVRRSPFGDRPSPGPGHYETTCRPKATSTSPRKSARSRLRPRSAHGALPRMPRGATPGPQCPPYTQFDQLAENWAK</sequence>